<name>D1AFW0_SEBTE</name>
<feature type="region of interest" description="Disordered" evidence="1">
    <location>
        <begin position="57"/>
        <end position="81"/>
    </location>
</feature>
<organism evidence="3 4">
    <name type="scientific">Sebaldella termitidis (strain ATCC 33386 / NCTC 11300)</name>
    <dbReference type="NCBI Taxonomy" id="526218"/>
    <lineage>
        <taxon>Bacteria</taxon>
        <taxon>Fusobacteriati</taxon>
        <taxon>Fusobacteriota</taxon>
        <taxon>Fusobacteriia</taxon>
        <taxon>Fusobacteriales</taxon>
        <taxon>Leptotrichiaceae</taxon>
        <taxon>Sebaldella</taxon>
    </lineage>
</organism>
<feature type="signal peptide" evidence="2">
    <location>
        <begin position="1"/>
        <end position="22"/>
    </location>
</feature>
<evidence type="ECO:0000256" key="2">
    <source>
        <dbReference type="SAM" id="SignalP"/>
    </source>
</evidence>
<feature type="chain" id="PRO_5003020133" evidence="2">
    <location>
        <begin position="23"/>
        <end position="109"/>
    </location>
</feature>
<gene>
    <name evidence="3" type="ordered locus">Sterm_1127</name>
</gene>
<evidence type="ECO:0000313" key="3">
    <source>
        <dbReference type="EMBL" id="ACZ07995.1"/>
    </source>
</evidence>
<reference evidence="4" key="1">
    <citation type="submission" date="2009-09" db="EMBL/GenBank/DDBJ databases">
        <title>The complete chromosome of Sebaldella termitidis ATCC 33386.</title>
        <authorList>
            <consortium name="US DOE Joint Genome Institute (JGI-PGF)"/>
            <person name="Lucas S."/>
            <person name="Copeland A."/>
            <person name="Lapidus A."/>
            <person name="Glavina del Rio T."/>
            <person name="Dalin E."/>
            <person name="Tice H."/>
            <person name="Bruce D."/>
            <person name="Goodwin L."/>
            <person name="Pitluck S."/>
            <person name="Kyrpides N."/>
            <person name="Mavromatis K."/>
            <person name="Ivanova N."/>
            <person name="Mikhailova N."/>
            <person name="Sims D."/>
            <person name="Meincke L."/>
            <person name="Brettin T."/>
            <person name="Detter J.C."/>
            <person name="Han C."/>
            <person name="Larimer F."/>
            <person name="Land M."/>
            <person name="Hauser L."/>
            <person name="Markowitz V."/>
            <person name="Cheng J.F."/>
            <person name="Hugenholtz P."/>
            <person name="Woyke T."/>
            <person name="Wu D."/>
            <person name="Eisen J.A."/>
        </authorList>
    </citation>
    <scope>NUCLEOTIDE SEQUENCE [LARGE SCALE GENOMIC DNA]</scope>
    <source>
        <strain evidence="4">ATCC 33386 / NCTC 11300</strain>
    </source>
</reference>
<accession>D1AFW0</accession>
<evidence type="ECO:0000256" key="1">
    <source>
        <dbReference type="SAM" id="MobiDB-lite"/>
    </source>
</evidence>
<dbReference type="AlphaFoldDB" id="D1AFW0"/>
<dbReference type="EMBL" id="CP001739">
    <property type="protein sequence ID" value="ACZ07995.1"/>
    <property type="molecule type" value="Genomic_DNA"/>
</dbReference>
<dbReference type="Proteomes" id="UP000000845">
    <property type="component" value="Chromosome"/>
</dbReference>
<dbReference type="Gene3D" id="1.20.120.1490">
    <property type="match status" value="1"/>
</dbReference>
<dbReference type="HOGENOM" id="CLU_2182113_0_0_0"/>
<dbReference type="RefSeq" id="WP_012860591.1">
    <property type="nucleotide sequence ID" value="NC_013517.1"/>
</dbReference>
<reference evidence="3 4" key="2">
    <citation type="journal article" date="2010" name="Stand. Genomic Sci.">
        <title>Complete genome sequence of Sebaldella termitidis type strain (NCTC 11300).</title>
        <authorList>
            <person name="Harmon-Smith M."/>
            <person name="Celia L."/>
            <person name="Chertkov O."/>
            <person name="Lapidus A."/>
            <person name="Copeland A."/>
            <person name="Glavina Del Rio T."/>
            <person name="Nolan M."/>
            <person name="Lucas S."/>
            <person name="Tice H."/>
            <person name="Cheng J.F."/>
            <person name="Han C."/>
            <person name="Detter J.C."/>
            <person name="Bruce D."/>
            <person name="Goodwin L."/>
            <person name="Pitluck S."/>
            <person name="Pati A."/>
            <person name="Liolios K."/>
            <person name="Ivanova N."/>
            <person name="Mavromatis K."/>
            <person name="Mikhailova N."/>
            <person name="Chen A."/>
            <person name="Palaniappan K."/>
            <person name="Land M."/>
            <person name="Hauser L."/>
            <person name="Chang Y.J."/>
            <person name="Jeffries C.D."/>
            <person name="Brettin T."/>
            <person name="Goker M."/>
            <person name="Beck B."/>
            <person name="Bristow J."/>
            <person name="Eisen J.A."/>
            <person name="Markowitz V."/>
            <person name="Hugenholtz P."/>
            <person name="Kyrpides N.C."/>
            <person name="Klenk H.P."/>
            <person name="Chen F."/>
        </authorList>
    </citation>
    <scope>NUCLEOTIDE SEQUENCE [LARGE SCALE GENOMIC DNA]</scope>
    <source>
        <strain evidence="4">ATCC 33386 / NCTC 11300</strain>
    </source>
</reference>
<dbReference type="STRING" id="526218.Sterm_1127"/>
<sequence>MKKMLLAMFLIVLSLSSVSFGAKDDHYKNRVEKQKAYDKISSKYEKKIEDLNKKLSKKNDELDKAKSQKKPDNKKIKEITGERDKIKGELESVHSDFRKDLSKNKLSDF</sequence>
<proteinExistence type="predicted"/>
<keyword evidence="4" id="KW-1185">Reference proteome</keyword>
<evidence type="ECO:0000313" key="4">
    <source>
        <dbReference type="Proteomes" id="UP000000845"/>
    </source>
</evidence>
<protein>
    <submittedName>
        <fullName evidence="3">Uncharacterized protein</fullName>
    </submittedName>
</protein>
<keyword evidence="2" id="KW-0732">Signal</keyword>
<dbReference type="KEGG" id="str:Sterm_1127"/>